<dbReference type="EMBL" id="GGEC01066459">
    <property type="protein sequence ID" value="MBX46943.1"/>
    <property type="molecule type" value="Transcribed_RNA"/>
</dbReference>
<dbReference type="AlphaFoldDB" id="A0A2P2NWU4"/>
<proteinExistence type="predicted"/>
<protein>
    <submittedName>
        <fullName evidence="1">Putative disease resistance protein At3g14460</fullName>
    </submittedName>
</protein>
<organism evidence="1">
    <name type="scientific">Rhizophora mucronata</name>
    <name type="common">Asiatic mangrove</name>
    <dbReference type="NCBI Taxonomy" id="61149"/>
    <lineage>
        <taxon>Eukaryota</taxon>
        <taxon>Viridiplantae</taxon>
        <taxon>Streptophyta</taxon>
        <taxon>Embryophyta</taxon>
        <taxon>Tracheophyta</taxon>
        <taxon>Spermatophyta</taxon>
        <taxon>Magnoliopsida</taxon>
        <taxon>eudicotyledons</taxon>
        <taxon>Gunneridae</taxon>
        <taxon>Pentapetalae</taxon>
        <taxon>rosids</taxon>
        <taxon>fabids</taxon>
        <taxon>Malpighiales</taxon>
        <taxon>Rhizophoraceae</taxon>
        <taxon>Rhizophora</taxon>
    </lineage>
</organism>
<accession>A0A2P2NWU4</accession>
<name>A0A2P2NWU4_RHIMU</name>
<sequence>MWKVEEAQKEVFPVLWLS</sequence>
<reference evidence="1" key="1">
    <citation type="submission" date="2018-02" db="EMBL/GenBank/DDBJ databases">
        <title>Rhizophora mucronata_Transcriptome.</title>
        <authorList>
            <person name="Meera S.P."/>
            <person name="Sreeshan A."/>
            <person name="Augustine A."/>
        </authorList>
    </citation>
    <scope>NUCLEOTIDE SEQUENCE</scope>
    <source>
        <tissue evidence="1">Leaf</tissue>
    </source>
</reference>
<evidence type="ECO:0000313" key="1">
    <source>
        <dbReference type="EMBL" id="MBX46943.1"/>
    </source>
</evidence>